<dbReference type="PANTHER" id="PTHR22826">
    <property type="entry name" value="RHO GUANINE EXCHANGE FACTOR-RELATED"/>
    <property type="match status" value="1"/>
</dbReference>
<dbReference type="STRING" id="283909.R7UAP9"/>
<accession>R7UAP9</accession>
<dbReference type="PANTHER" id="PTHR22826:SF211">
    <property type="entry name" value="LD43457P"/>
    <property type="match status" value="1"/>
</dbReference>
<dbReference type="EMBL" id="AMQN01024652">
    <property type="status" value="NOT_ANNOTATED_CDS"/>
    <property type="molecule type" value="Genomic_DNA"/>
</dbReference>
<dbReference type="GO" id="GO:0005737">
    <property type="term" value="C:cytoplasm"/>
    <property type="evidence" value="ECO:0007669"/>
    <property type="project" value="TreeGrafter"/>
</dbReference>
<dbReference type="OrthoDB" id="10004999at2759"/>
<dbReference type="Pfam" id="PF23289">
    <property type="entry name" value="Spectrin_5"/>
    <property type="match status" value="1"/>
</dbReference>
<organism evidence="3">
    <name type="scientific">Capitella teleta</name>
    <name type="common">Polychaete worm</name>
    <dbReference type="NCBI Taxonomy" id="283909"/>
    <lineage>
        <taxon>Eukaryota</taxon>
        <taxon>Metazoa</taxon>
        <taxon>Spiralia</taxon>
        <taxon>Lophotrochozoa</taxon>
        <taxon>Annelida</taxon>
        <taxon>Polychaeta</taxon>
        <taxon>Sedentaria</taxon>
        <taxon>Scolecida</taxon>
        <taxon>Capitellidae</taxon>
        <taxon>Capitella</taxon>
    </lineage>
</organism>
<evidence type="ECO:0000313" key="4">
    <source>
        <dbReference type="EnsemblMetazoa" id="CapteP121685"/>
    </source>
</evidence>
<feature type="domain" description="Guanine nucleotide exchange factor DBS-like spectrin-like" evidence="2">
    <location>
        <begin position="15"/>
        <end position="89"/>
    </location>
</feature>
<dbReference type="EnsemblMetazoa" id="CapteT121685">
    <property type="protein sequence ID" value="CapteP121685"/>
    <property type="gene ID" value="CapteG121685"/>
</dbReference>
<dbReference type="EMBL" id="KB303408">
    <property type="protein sequence ID" value="ELU03211.1"/>
    <property type="molecule type" value="Genomic_DNA"/>
</dbReference>
<dbReference type="HOGENOM" id="CLU_2203499_0_0_1"/>
<name>R7UAP9_CAPTE</name>
<evidence type="ECO:0000313" key="5">
    <source>
        <dbReference type="Proteomes" id="UP000014760"/>
    </source>
</evidence>
<keyword evidence="5" id="KW-1185">Reference proteome</keyword>
<evidence type="ECO:0000259" key="2">
    <source>
        <dbReference type="Pfam" id="PF23289"/>
    </source>
</evidence>
<dbReference type="InterPro" id="IPR051336">
    <property type="entry name" value="RhoGEF_Guanine_NuclExch_SF"/>
</dbReference>
<evidence type="ECO:0000313" key="3">
    <source>
        <dbReference type="EMBL" id="ELU03211.1"/>
    </source>
</evidence>
<dbReference type="AlphaFoldDB" id="R7UAP9"/>
<gene>
    <name evidence="3" type="ORF">CAPTEDRAFT_121685</name>
</gene>
<protein>
    <recommendedName>
        <fullName evidence="2">Guanine nucleotide exchange factor DBS-like spectrin-like domain-containing protein</fullName>
    </recommendedName>
</protein>
<dbReference type="Proteomes" id="UP000014760">
    <property type="component" value="Unassembled WGS sequence"/>
</dbReference>
<sequence>NRWCSEGVDLLAAPPVERCTTIGAAESALAQVETFLGEGMALRLGNPKEFRSQFDTVMSPDVTVRVQQVLQRIEDVRSMCDKRRHSLKTFIEKPSRPVQAVSPAPHQS</sequence>
<reference evidence="3 5" key="2">
    <citation type="journal article" date="2013" name="Nature">
        <title>Insights into bilaterian evolution from three spiralian genomes.</title>
        <authorList>
            <person name="Simakov O."/>
            <person name="Marletaz F."/>
            <person name="Cho S.J."/>
            <person name="Edsinger-Gonzales E."/>
            <person name="Havlak P."/>
            <person name="Hellsten U."/>
            <person name="Kuo D.H."/>
            <person name="Larsson T."/>
            <person name="Lv J."/>
            <person name="Arendt D."/>
            <person name="Savage R."/>
            <person name="Osoegawa K."/>
            <person name="de Jong P."/>
            <person name="Grimwood J."/>
            <person name="Chapman J.A."/>
            <person name="Shapiro H."/>
            <person name="Aerts A."/>
            <person name="Otillar R.P."/>
            <person name="Terry A.Y."/>
            <person name="Boore J.L."/>
            <person name="Grigoriev I.V."/>
            <person name="Lindberg D.R."/>
            <person name="Seaver E.C."/>
            <person name="Weisblat D.A."/>
            <person name="Putnam N.H."/>
            <person name="Rokhsar D.S."/>
        </authorList>
    </citation>
    <scope>NUCLEOTIDE SEQUENCE</scope>
    <source>
        <strain evidence="3 5">I ESC-2004</strain>
    </source>
</reference>
<feature type="non-terminal residue" evidence="3">
    <location>
        <position position="1"/>
    </location>
</feature>
<reference evidence="4" key="3">
    <citation type="submission" date="2015-06" db="UniProtKB">
        <authorList>
            <consortium name="EnsemblMetazoa"/>
        </authorList>
    </citation>
    <scope>IDENTIFICATION</scope>
</reference>
<evidence type="ECO:0000256" key="1">
    <source>
        <dbReference type="ARBA" id="ARBA00022658"/>
    </source>
</evidence>
<feature type="non-terminal residue" evidence="3">
    <location>
        <position position="108"/>
    </location>
</feature>
<proteinExistence type="predicted"/>
<keyword evidence="1" id="KW-0344">Guanine-nucleotide releasing factor</keyword>
<dbReference type="GO" id="GO:0005085">
    <property type="term" value="F:guanyl-nucleotide exchange factor activity"/>
    <property type="evidence" value="ECO:0007669"/>
    <property type="project" value="UniProtKB-KW"/>
</dbReference>
<reference evidence="5" key="1">
    <citation type="submission" date="2012-12" db="EMBL/GenBank/DDBJ databases">
        <authorList>
            <person name="Hellsten U."/>
            <person name="Grimwood J."/>
            <person name="Chapman J.A."/>
            <person name="Shapiro H."/>
            <person name="Aerts A."/>
            <person name="Otillar R.P."/>
            <person name="Terry A.Y."/>
            <person name="Boore J.L."/>
            <person name="Simakov O."/>
            <person name="Marletaz F."/>
            <person name="Cho S.-J."/>
            <person name="Edsinger-Gonzales E."/>
            <person name="Havlak P."/>
            <person name="Kuo D.-H."/>
            <person name="Larsson T."/>
            <person name="Lv J."/>
            <person name="Arendt D."/>
            <person name="Savage R."/>
            <person name="Osoegawa K."/>
            <person name="de Jong P."/>
            <person name="Lindberg D.R."/>
            <person name="Seaver E.C."/>
            <person name="Weisblat D.A."/>
            <person name="Putnam N.H."/>
            <person name="Grigoriev I.V."/>
            <person name="Rokhsar D.S."/>
        </authorList>
    </citation>
    <scope>NUCLEOTIDE SEQUENCE</scope>
    <source>
        <strain evidence="5">I ESC-2004</strain>
    </source>
</reference>
<dbReference type="InterPro" id="IPR056466">
    <property type="entry name" value="Spectrin_DBS"/>
</dbReference>